<organism evidence="9 10">
    <name type="scientific">Anaerococcus octavius</name>
    <dbReference type="NCBI Taxonomy" id="54007"/>
    <lineage>
        <taxon>Bacteria</taxon>
        <taxon>Bacillati</taxon>
        <taxon>Bacillota</taxon>
        <taxon>Tissierellia</taxon>
        <taxon>Tissierellales</taxon>
        <taxon>Peptoniphilaceae</taxon>
        <taxon>Anaerococcus</taxon>
    </lineage>
</organism>
<gene>
    <name evidence="9" type="primary">ugpA_2</name>
    <name evidence="9" type="ORF">NCTC9810_01700</name>
</gene>
<dbReference type="InterPro" id="IPR035906">
    <property type="entry name" value="MetI-like_sf"/>
</dbReference>
<evidence type="ECO:0000313" key="9">
    <source>
        <dbReference type="EMBL" id="SUU93344.1"/>
    </source>
</evidence>
<feature type="transmembrane region" description="Helical" evidence="7">
    <location>
        <begin position="253"/>
        <end position="277"/>
    </location>
</feature>
<dbReference type="Pfam" id="PF00528">
    <property type="entry name" value="BPD_transp_1"/>
    <property type="match status" value="1"/>
</dbReference>
<accession>A0A380WZ06</accession>
<dbReference type="InterPro" id="IPR000515">
    <property type="entry name" value="MetI-like"/>
</dbReference>
<evidence type="ECO:0000256" key="7">
    <source>
        <dbReference type="RuleBase" id="RU363032"/>
    </source>
</evidence>
<keyword evidence="4 7" id="KW-0812">Transmembrane</keyword>
<evidence type="ECO:0000256" key="1">
    <source>
        <dbReference type="ARBA" id="ARBA00004651"/>
    </source>
</evidence>
<feature type="transmembrane region" description="Helical" evidence="7">
    <location>
        <begin position="7"/>
        <end position="30"/>
    </location>
</feature>
<feature type="transmembrane region" description="Helical" evidence="7">
    <location>
        <begin position="200"/>
        <end position="225"/>
    </location>
</feature>
<dbReference type="InterPro" id="IPR051393">
    <property type="entry name" value="ABC_transporter_permease"/>
</dbReference>
<evidence type="ECO:0000256" key="3">
    <source>
        <dbReference type="ARBA" id="ARBA00022475"/>
    </source>
</evidence>
<evidence type="ECO:0000256" key="4">
    <source>
        <dbReference type="ARBA" id="ARBA00022692"/>
    </source>
</evidence>
<evidence type="ECO:0000256" key="2">
    <source>
        <dbReference type="ARBA" id="ARBA00022448"/>
    </source>
</evidence>
<evidence type="ECO:0000256" key="5">
    <source>
        <dbReference type="ARBA" id="ARBA00022989"/>
    </source>
</evidence>
<feature type="transmembrane region" description="Helical" evidence="7">
    <location>
        <begin position="104"/>
        <end position="123"/>
    </location>
</feature>
<proteinExistence type="inferred from homology"/>
<name>A0A380WZ06_9FIRM</name>
<comment type="similarity">
    <text evidence="7">Belongs to the binding-protein-dependent transport system permease family.</text>
</comment>
<dbReference type="PANTHER" id="PTHR30193">
    <property type="entry name" value="ABC TRANSPORTER PERMEASE PROTEIN"/>
    <property type="match status" value="1"/>
</dbReference>
<protein>
    <submittedName>
        <fullName evidence="9">sn-glycerol-3-phosphate transport system permease protein ugpA</fullName>
    </submittedName>
</protein>
<evidence type="ECO:0000313" key="10">
    <source>
        <dbReference type="Proteomes" id="UP000255124"/>
    </source>
</evidence>
<dbReference type="PROSITE" id="PS50928">
    <property type="entry name" value="ABC_TM1"/>
    <property type="match status" value="1"/>
</dbReference>
<keyword evidence="3" id="KW-1003">Cell membrane</keyword>
<sequence>MKKLKPYILMFPALLAFAIFVFVPFIYTLYLSFFDWNMIKPTKKFVGLSNYALLVNDPILRKIFINTFFYILIMLILNFIIPYILAFVSRFMISKFQKFYKKTFFLPSILSLVIGSILFVWILNPVAGPVAIILRKIGLAMPNWSKTEGWVIAGLSLIASWKSFGYNYIVLLGGILGIDESVIEAAKLEGIGNFKLFKDIVIPMSSATGIYVLITSIVQGLQFIFTPIKVVTQGGPNYASSNLIYQSYHEAFVYYRTGVSAALSMITMLIFAILLFLEYKYIEKGVYYEN</sequence>
<keyword evidence="6 7" id="KW-0472">Membrane</keyword>
<dbReference type="AlphaFoldDB" id="A0A380WZ06"/>
<dbReference type="SUPFAM" id="SSF161098">
    <property type="entry name" value="MetI-like"/>
    <property type="match status" value="1"/>
</dbReference>
<evidence type="ECO:0000256" key="6">
    <source>
        <dbReference type="ARBA" id="ARBA00023136"/>
    </source>
</evidence>
<dbReference type="GO" id="GO:0005886">
    <property type="term" value="C:plasma membrane"/>
    <property type="evidence" value="ECO:0007669"/>
    <property type="project" value="UniProtKB-SubCell"/>
</dbReference>
<feature type="transmembrane region" description="Helical" evidence="7">
    <location>
        <begin position="68"/>
        <end position="92"/>
    </location>
</feature>
<reference evidence="9 10" key="1">
    <citation type="submission" date="2018-06" db="EMBL/GenBank/DDBJ databases">
        <authorList>
            <consortium name="Pathogen Informatics"/>
            <person name="Doyle S."/>
        </authorList>
    </citation>
    <scope>NUCLEOTIDE SEQUENCE [LARGE SCALE GENOMIC DNA]</scope>
    <source>
        <strain evidence="9 10">NCTC9810</strain>
    </source>
</reference>
<dbReference type="Gene3D" id="1.10.3720.10">
    <property type="entry name" value="MetI-like"/>
    <property type="match status" value="1"/>
</dbReference>
<feature type="transmembrane region" description="Helical" evidence="7">
    <location>
        <begin position="150"/>
        <end position="179"/>
    </location>
</feature>
<dbReference type="PANTHER" id="PTHR30193:SF37">
    <property type="entry name" value="INNER MEMBRANE ABC TRANSPORTER PERMEASE PROTEIN YCJO"/>
    <property type="match status" value="1"/>
</dbReference>
<dbReference type="RefSeq" id="WP_115595848.1">
    <property type="nucleotide sequence ID" value="NZ_UFTA01000002.1"/>
</dbReference>
<dbReference type="GO" id="GO:0055085">
    <property type="term" value="P:transmembrane transport"/>
    <property type="evidence" value="ECO:0007669"/>
    <property type="project" value="InterPro"/>
</dbReference>
<dbReference type="EMBL" id="UFTA01000002">
    <property type="protein sequence ID" value="SUU93344.1"/>
    <property type="molecule type" value="Genomic_DNA"/>
</dbReference>
<dbReference type="OrthoDB" id="9778687at2"/>
<dbReference type="Proteomes" id="UP000255124">
    <property type="component" value="Unassembled WGS sequence"/>
</dbReference>
<feature type="domain" description="ABC transmembrane type-1" evidence="8">
    <location>
        <begin position="64"/>
        <end position="278"/>
    </location>
</feature>
<comment type="subcellular location">
    <subcellularLocation>
        <location evidence="1 7">Cell membrane</location>
        <topology evidence="1 7">Multi-pass membrane protein</topology>
    </subcellularLocation>
</comment>
<evidence type="ECO:0000259" key="8">
    <source>
        <dbReference type="PROSITE" id="PS50928"/>
    </source>
</evidence>
<keyword evidence="2 7" id="KW-0813">Transport</keyword>
<keyword evidence="5 7" id="KW-1133">Transmembrane helix</keyword>